<dbReference type="Gene3D" id="3.30.230.10">
    <property type="match status" value="1"/>
</dbReference>
<dbReference type="GO" id="GO:0003924">
    <property type="term" value="F:GTPase activity"/>
    <property type="evidence" value="ECO:0007669"/>
    <property type="project" value="TreeGrafter"/>
</dbReference>
<keyword evidence="1" id="KW-0963">Cytoplasm</keyword>
<dbReference type="InterPro" id="IPR014721">
    <property type="entry name" value="Ribsml_uS5_D2-typ_fold_subgr"/>
</dbReference>
<evidence type="ECO:0000259" key="7">
    <source>
        <dbReference type="SMART" id="SM00889"/>
    </source>
</evidence>
<keyword evidence="3" id="KW-0251">Elongation factor</keyword>
<evidence type="ECO:0000256" key="5">
    <source>
        <dbReference type="ARBA" id="ARBA00023134"/>
    </source>
</evidence>
<sequence length="454" mass="49398">MEKTTNVRNMTVIGHGSDIQLAIRECDPAGPLVLFVAKTVPTDERGRFYALGRVFAGTVRAGQSVRIQGARYAPGRKDDAHVRTVQRVVLLIGFNVDTLADCPAGNIVGLGRSRRRRRRIIFSDCVAVEVAGPADQPRLVEGLKRLAASDSMAQTRITESGEHVVAAAGELHLEIALKDLGDLVGLSIKASSPFSRSPNKQNRLYVTALPLGDALTGAIEAGKITGRDDVRLRARALADAHGWDAAEARRIWAFGPDGTSGLNVLVEATKGVQHLHEIRDACVTGMHWATDSGVLEEEPMRGVRLLHPDAIHRGVGQIVETMRRVVHAASFLAQPVLQEPVLFVPRERGRRRVQLPQALSTRRAQVFSEEPRADAPLFTVKAYVPVSESFGLSEVLHQATGGQAFPQSMFDHWAAVPGSPLQMGSRARDIVAKIRTRKGLSPEVPPLEDYLDKL</sequence>
<evidence type="ECO:0000256" key="4">
    <source>
        <dbReference type="ARBA" id="ARBA00022917"/>
    </source>
</evidence>
<keyword evidence="5" id="KW-0342">GTP-binding</keyword>
<evidence type="ECO:0000256" key="2">
    <source>
        <dbReference type="ARBA" id="ARBA00022741"/>
    </source>
</evidence>
<feature type="domain" description="Elongation factor EFG" evidence="6">
    <location>
        <begin position="336"/>
        <end position="424"/>
    </location>
</feature>
<dbReference type="SMART" id="SM00838">
    <property type="entry name" value="EFG_C"/>
    <property type="match status" value="1"/>
</dbReference>
<dbReference type="GO" id="GO:1990904">
    <property type="term" value="C:ribonucleoprotein complex"/>
    <property type="evidence" value="ECO:0007669"/>
    <property type="project" value="TreeGrafter"/>
</dbReference>
<dbReference type="FunFam" id="3.30.70.870:FF:000002">
    <property type="entry name" value="Translation elongation factor 2"/>
    <property type="match status" value="1"/>
</dbReference>
<dbReference type="GO" id="GO:0005525">
    <property type="term" value="F:GTP binding"/>
    <property type="evidence" value="ECO:0007669"/>
    <property type="project" value="UniProtKB-KW"/>
</dbReference>
<organism evidence="8 9">
    <name type="scientific">Mycena pura</name>
    <dbReference type="NCBI Taxonomy" id="153505"/>
    <lineage>
        <taxon>Eukaryota</taxon>
        <taxon>Fungi</taxon>
        <taxon>Dikarya</taxon>
        <taxon>Basidiomycota</taxon>
        <taxon>Agaricomycotina</taxon>
        <taxon>Agaricomycetes</taxon>
        <taxon>Agaricomycetidae</taxon>
        <taxon>Agaricales</taxon>
        <taxon>Marasmiineae</taxon>
        <taxon>Mycenaceae</taxon>
        <taxon>Mycena</taxon>
    </lineage>
</organism>
<comment type="caution">
    <text evidence="8">The sequence shown here is derived from an EMBL/GenBank/DDBJ whole genome shotgun (WGS) entry which is preliminary data.</text>
</comment>
<protein>
    <submittedName>
        <fullName evidence="8">Ribosomal protein S5 domain 2-type protein</fullName>
    </submittedName>
</protein>
<evidence type="ECO:0000313" key="9">
    <source>
        <dbReference type="Proteomes" id="UP001219525"/>
    </source>
</evidence>
<dbReference type="InterPro" id="IPR035647">
    <property type="entry name" value="EFG_III/V"/>
</dbReference>
<evidence type="ECO:0000256" key="3">
    <source>
        <dbReference type="ARBA" id="ARBA00022768"/>
    </source>
</evidence>
<dbReference type="InterPro" id="IPR020568">
    <property type="entry name" value="Ribosomal_Su5_D2-typ_SF"/>
</dbReference>
<evidence type="ECO:0000313" key="8">
    <source>
        <dbReference type="EMBL" id="KAJ7200554.1"/>
    </source>
</evidence>
<proteinExistence type="predicted"/>
<dbReference type="SMART" id="SM00889">
    <property type="entry name" value="EFG_IV"/>
    <property type="match status" value="1"/>
</dbReference>
<dbReference type="SUPFAM" id="SSF54980">
    <property type="entry name" value="EF-G C-terminal domain-like"/>
    <property type="match status" value="2"/>
</dbReference>
<dbReference type="Proteomes" id="UP001219525">
    <property type="component" value="Unassembled WGS sequence"/>
</dbReference>
<keyword evidence="2" id="KW-0547">Nucleotide-binding</keyword>
<accession>A0AAD6V986</accession>
<dbReference type="InterPro" id="IPR000640">
    <property type="entry name" value="EFG_V-like"/>
</dbReference>
<dbReference type="PANTHER" id="PTHR42908">
    <property type="entry name" value="TRANSLATION ELONGATION FACTOR-RELATED"/>
    <property type="match status" value="1"/>
</dbReference>
<evidence type="ECO:0000259" key="6">
    <source>
        <dbReference type="SMART" id="SM00838"/>
    </source>
</evidence>
<name>A0AAD6V986_9AGAR</name>
<evidence type="ECO:0000256" key="1">
    <source>
        <dbReference type="ARBA" id="ARBA00022490"/>
    </source>
</evidence>
<dbReference type="GO" id="GO:0043022">
    <property type="term" value="F:ribosome binding"/>
    <property type="evidence" value="ECO:0007669"/>
    <property type="project" value="TreeGrafter"/>
</dbReference>
<dbReference type="GO" id="GO:0005840">
    <property type="term" value="C:ribosome"/>
    <property type="evidence" value="ECO:0007669"/>
    <property type="project" value="UniProtKB-KW"/>
</dbReference>
<dbReference type="Pfam" id="PF00679">
    <property type="entry name" value="EFG_C"/>
    <property type="match status" value="1"/>
</dbReference>
<gene>
    <name evidence="8" type="ORF">GGX14DRAFT_659837</name>
</gene>
<dbReference type="InterPro" id="IPR009000">
    <property type="entry name" value="Transl_B-barrel_sf"/>
</dbReference>
<dbReference type="Pfam" id="PF03764">
    <property type="entry name" value="EFG_IV"/>
    <property type="match status" value="1"/>
</dbReference>
<feature type="domain" description="Translation elongation factor EFG/EF2" evidence="7">
    <location>
        <begin position="223"/>
        <end position="334"/>
    </location>
</feature>
<dbReference type="EMBL" id="JARJCW010000062">
    <property type="protein sequence ID" value="KAJ7200554.1"/>
    <property type="molecule type" value="Genomic_DNA"/>
</dbReference>
<reference evidence="8" key="1">
    <citation type="submission" date="2023-03" db="EMBL/GenBank/DDBJ databases">
        <title>Massive genome expansion in bonnet fungi (Mycena s.s.) driven by repeated elements and novel gene families across ecological guilds.</title>
        <authorList>
            <consortium name="Lawrence Berkeley National Laboratory"/>
            <person name="Harder C.B."/>
            <person name="Miyauchi S."/>
            <person name="Viragh M."/>
            <person name="Kuo A."/>
            <person name="Thoen E."/>
            <person name="Andreopoulos B."/>
            <person name="Lu D."/>
            <person name="Skrede I."/>
            <person name="Drula E."/>
            <person name="Henrissat B."/>
            <person name="Morin E."/>
            <person name="Kohler A."/>
            <person name="Barry K."/>
            <person name="LaButti K."/>
            <person name="Morin E."/>
            <person name="Salamov A."/>
            <person name="Lipzen A."/>
            <person name="Mereny Z."/>
            <person name="Hegedus B."/>
            <person name="Baldrian P."/>
            <person name="Stursova M."/>
            <person name="Weitz H."/>
            <person name="Taylor A."/>
            <person name="Grigoriev I.V."/>
            <person name="Nagy L.G."/>
            <person name="Martin F."/>
            <person name="Kauserud H."/>
        </authorList>
    </citation>
    <scope>NUCLEOTIDE SEQUENCE</scope>
    <source>
        <strain evidence="8">9144</strain>
    </source>
</reference>
<dbReference type="Pfam" id="PF14492">
    <property type="entry name" value="EFG_III"/>
    <property type="match status" value="1"/>
</dbReference>
<keyword evidence="8" id="KW-0689">Ribosomal protein</keyword>
<dbReference type="InterPro" id="IPR041095">
    <property type="entry name" value="EFG_II"/>
</dbReference>
<keyword evidence="8" id="KW-0687">Ribonucleoprotein</keyword>
<dbReference type="Gene3D" id="2.40.30.10">
    <property type="entry name" value="Translation factors"/>
    <property type="match status" value="1"/>
</dbReference>
<dbReference type="GO" id="GO:0003746">
    <property type="term" value="F:translation elongation factor activity"/>
    <property type="evidence" value="ECO:0007669"/>
    <property type="project" value="UniProtKB-KW"/>
</dbReference>
<dbReference type="PANTHER" id="PTHR42908:SF10">
    <property type="entry name" value="EUKARYOTIC TRANSLATION ELONGATION FACTOR 2"/>
    <property type="match status" value="1"/>
</dbReference>
<dbReference type="GO" id="GO:0005829">
    <property type="term" value="C:cytosol"/>
    <property type="evidence" value="ECO:0007669"/>
    <property type="project" value="TreeGrafter"/>
</dbReference>
<dbReference type="SUPFAM" id="SSF50447">
    <property type="entry name" value="Translation proteins"/>
    <property type="match status" value="1"/>
</dbReference>
<dbReference type="Gene3D" id="3.30.70.240">
    <property type="match status" value="1"/>
</dbReference>
<dbReference type="SUPFAM" id="SSF54211">
    <property type="entry name" value="Ribosomal protein S5 domain 2-like"/>
    <property type="match status" value="1"/>
</dbReference>
<keyword evidence="9" id="KW-1185">Reference proteome</keyword>
<keyword evidence="4" id="KW-0648">Protein biosynthesis</keyword>
<dbReference type="Gene3D" id="3.30.70.870">
    <property type="entry name" value="Elongation Factor G (Translational Gtpase), domain 3"/>
    <property type="match status" value="1"/>
</dbReference>
<dbReference type="CDD" id="cd01681">
    <property type="entry name" value="aeEF2_snRNP_like_IV"/>
    <property type="match status" value="1"/>
</dbReference>
<dbReference type="AlphaFoldDB" id="A0AAD6V986"/>
<dbReference type="InterPro" id="IPR005517">
    <property type="entry name" value="Transl_elong_EFG/EF2_IV"/>
</dbReference>